<proteinExistence type="predicted"/>
<sequence>MAVGFSGALLASSIRIMSDDDTHGAVGRKRPPTLPGHGRSPYFGKLPDVAETLIDLAGTYASCYGPFVAE</sequence>
<name>A0ABP4GH85_9ACTN</name>
<evidence type="ECO:0000313" key="3">
    <source>
        <dbReference type="Proteomes" id="UP001500037"/>
    </source>
</evidence>
<accession>A0ABP4GH85</accession>
<feature type="region of interest" description="Disordered" evidence="1">
    <location>
        <begin position="21"/>
        <end position="41"/>
    </location>
</feature>
<evidence type="ECO:0000313" key="2">
    <source>
        <dbReference type="EMBL" id="GAA1222485.1"/>
    </source>
</evidence>
<protein>
    <submittedName>
        <fullName evidence="2">Uncharacterized protein</fullName>
    </submittedName>
</protein>
<reference evidence="3" key="1">
    <citation type="journal article" date="2019" name="Int. J. Syst. Evol. Microbiol.">
        <title>The Global Catalogue of Microorganisms (GCM) 10K type strain sequencing project: providing services to taxonomists for standard genome sequencing and annotation.</title>
        <authorList>
            <consortium name="The Broad Institute Genomics Platform"/>
            <consortium name="The Broad Institute Genome Sequencing Center for Infectious Disease"/>
            <person name="Wu L."/>
            <person name="Ma J."/>
        </authorList>
    </citation>
    <scope>NUCLEOTIDE SEQUENCE [LARGE SCALE GENOMIC DNA]</scope>
    <source>
        <strain evidence="3">JCM 13004</strain>
    </source>
</reference>
<organism evidence="2 3">
    <name type="scientific">Kitasatospora nipponensis</name>
    <dbReference type="NCBI Taxonomy" id="258049"/>
    <lineage>
        <taxon>Bacteria</taxon>
        <taxon>Bacillati</taxon>
        <taxon>Actinomycetota</taxon>
        <taxon>Actinomycetes</taxon>
        <taxon>Kitasatosporales</taxon>
        <taxon>Streptomycetaceae</taxon>
        <taxon>Kitasatospora</taxon>
    </lineage>
</organism>
<evidence type="ECO:0000256" key="1">
    <source>
        <dbReference type="SAM" id="MobiDB-lite"/>
    </source>
</evidence>
<gene>
    <name evidence="2" type="ORF">GCM10009665_10900</name>
</gene>
<dbReference type="EMBL" id="BAAALF010000010">
    <property type="protein sequence ID" value="GAA1222485.1"/>
    <property type="molecule type" value="Genomic_DNA"/>
</dbReference>
<keyword evidence="3" id="KW-1185">Reference proteome</keyword>
<dbReference type="Proteomes" id="UP001500037">
    <property type="component" value="Unassembled WGS sequence"/>
</dbReference>
<comment type="caution">
    <text evidence="2">The sequence shown here is derived from an EMBL/GenBank/DDBJ whole genome shotgun (WGS) entry which is preliminary data.</text>
</comment>